<keyword evidence="2" id="KW-0413">Isomerase</keyword>
<dbReference type="RefSeq" id="WP_114811926.1">
    <property type="nucleotide sequence ID" value="NZ_CP139965.1"/>
</dbReference>
<dbReference type="Proteomes" id="UP001325479">
    <property type="component" value="Chromosome"/>
</dbReference>
<reference evidence="4 5" key="1">
    <citation type="submission" date="2023-12" db="EMBL/GenBank/DDBJ databases">
        <title>Genome sequencing and assembly of bacterial species from a model synthetic community.</title>
        <authorList>
            <person name="Hogle S.L."/>
        </authorList>
    </citation>
    <scope>NUCLEOTIDE SEQUENCE [LARGE SCALE GENOMIC DNA]</scope>
    <source>
        <strain evidence="4 5">HAMBI 2494</strain>
    </source>
</reference>
<dbReference type="EMBL" id="CP139965">
    <property type="protein sequence ID" value="WQD79411.1"/>
    <property type="molecule type" value="Genomic_DNA"/>
</dbReference>
<gene>
    <name evidence="4" type="ORF">U0042_06865</name>
</gene>
<keyword evidence="5" id="KW-1185">Reference proteome</keyword>
<name>A0ABZ0WQA1_9BURK</name>
<evidence type="ECO:0000313" key="4">
    <source>
        <dbReference type="EMBL" id="WQD79411.1"/>
    </source>
</evidence>
<evidence type="ECO:0000313" key="5">
    <source>
        <dbReference type="Proteomes" id="UP001325479"/>
    </source>
</evidence>
<dbReference type="InterPro" id="IPR050443">
    <property type="entry name" value="RbsD/FucU_mutarotase"/>
</dbReference>
<comment type="catalytic activity">
    <reaction evidence="3">
        <text>alpha-L-fucose = beta-L-fucose</text>
        <dbReference type="Rhea" id="RHEA:25580"/>
        <dbReference type="ChEBI" id="CHEBI:42548"/>
        <dbReference type="ChEBI" id="CHEBI:42589"/>
        <dbReference type="EC" id="5.1.3.29"/>
    </reaction>
</comment>
<sequence>MLKNLDPLLSADVLHALASMGHGDEVVICDANFPADSVARASVLGKLLRLDGVDSARAIRAVLSVLPLDTFVDHPALRMEVVGEPNTLPAVQREAQAEVNAAEGRDVPFASIERFAFYDRARTAYCVIATGEQRGYGCFVFKKGVLLAPDAPSQPGAGSRS</sequence>
<organism evidence="4 5">
    <name type="scientific">Paraburkholderia kururiensis</name>
    <dbReference type="NCBI Taxonomy" id="984307"/>
    <lineage>
        <taxon>Bacteria</taxon>
        <taxon>Pseudomonadati</taxon>
        <taxon>Pseudomonadota</taxon>
        <taxon>Betaproteobacteria</taxon>
        <taxon>Burkholderiales</taxon>
        <taxon>Burkholderiaceae</taxon>
        <taxon>Paraburkholderia</taxon>
    </lineage>
</organism>
<comment type="catalytic activity">
    <reaction evidence="1">
        <text>beta-D-ribopyranose = beta-D-ribofuranose</text>
        <dbReference type="Rhea" id="RHEA:25432"/>
        <dbReference type="ChEBI" id="CHEBI:27476"/>
        <dbReference type="ChEBI" id="CHEBI:47002"/>
        <dbReference type="EC" id="5.4.99.62"/>
    </reaction>
</comment>
<accession>A0ABZ0WQA1</accession>
<evidence type="ECO:0000256" key="1">
    <source>
        <dbReference type="ARBA" id="ARBA00000223"/>
    </source>
</evidence>
<evidence type="ECO:0000256" key="2">
    <source>
        <dbReference type="ARBA" id="ARBA00023235"/>
    </source>
</evidence>
<dbReference type="Pfam" id="PF05025">
    <property type="entry name" value="RbsD_FucU"/>
    <property type="match status" value="1"/>
</dbReference>
<dbReference type="InterPro" id="IPR023750">
    <property type="entry name" value="RbsD-like_sf"/>
</dbReference>
<protein>
    <submittedName>
        <fullName evidence="4">RbsD/FucU family protein</fullName>
    </submittedName>
</protein>
<proteinExistence type="predicted"/>
<dbReference type="PANTHER" id="PTHR31690:SF4">
    <property type="entry name" value="FUCOSE MUTAROTASE"/>
    <property type="match status" value="1"/>
</dbReference>
<dbReference type="InterPro" id="IPR007721">
    <property type="entry name" value="RbsD_FucU"/>
</dbReference>
<dbReference type="Gene3D" id="3.40.1650.10">
    <property type="entry name" value="RbsD-like domain"/>
    <property type="match status" value="1"/>
</dbReference>
<evidence type="ECO:0000256" key="3">
    <source>
        <dbReference type="ARBA" id="ARBA00036324"/>
    </source>
</evidence>
<dbReference type="SUPFAM" id="SSF102546">
    <property type="entry name" value="RbsD-like"/>
    <property type="match status" value="1"/>
</dbReference>
<dbReference type="PANTHER" id="PTHR31690">
    <property type="entry name" value="FUCOSE MUTAROTASE"/>
    <property type="match status" value="1"/>
</dbReference>